<dbReference type="AlphaFoldDB" id="A0A8H5K4Z7"/>
<sequence>MRERESLTFDEIINSHKAKVVIGDKNADSGEKLASELAGTKFVQCDATVWEDQVRLFKEAAHLSSSGEIRYVIANAGMTKEDQTFTFDGKDQEPKKPDLQIIDVNLKGALYTSKLAMHYFVSQNGTEVNEEQEDTCLILISSGAGFLDVPRSPEYSSTKWAVRGIMHALRRTAFYYGSRVNVIAPWYIRTGILSNDQFDQVERLGVEFATAEDAGECALRILSDTSINGRTLFVCARKWAPRGYMDLNIEDYRLARPSNVRCSCGERFCQYCFSNKHIPRNRTHKGIGAQMTPNTVESLVAAAKTSDILKVVELLDENDPIDGKHHGWTALGYPAYNGHLDTVRVLLLRGADMHIRRDVGFGVLPGDGSAINWAACGGYLDIVKLLLETGVKANICATRPVFLGTGGTPITMAAGKGHLEVVRYLLEKGCDDYTEEGVPGWEAFIIACERGQLNIIRYLLEERALNVNGIGNNGLTPLITAVQSQQTSAMDYLIKRGAQIDAVDNEGSTVLLHAVMKKRVSAVEWLVKRGADVRKQNNKGISPLKLAKEELQRNQEGKNLTAMLKWLESPINVVFHIKA</sequence>
<dbReference type="Pfam" id="PF00106">
    <property type="entry name" value="adh_short"/>
    <property type="match status" value="1"/>
</dbReference>
<feature type="repeat" description="ANK" evidence="5">
    <location>
        <begin position="473"/>
        <end position="505"/>
    </location>
</feature>
<dbReference type="InterPro" id="IPR002347">
    <property type="entry name" value="SDR_fam"/>
</dbReference>
<organism evidence="6 7">
    <name type="scientific">Fusarium napiforme</name>
    <dbReference type="NCBI Taxonomy" id="42672"/>
    <lineage>
        <taxon>Eukaryota</taxon>
        <taxon>Fungi</taxon>
        <taxon>Dikarya</taxon>
        <taxon>Ascomycota</taxon>
        <taxon>Pezizomycotina</taxon>
        <taxon>Sordariomycetes</taxon>
        <taxon>Hypocreomycetidae</taxon>
        <taxon>Hypocreales</taxon>
        <taxon>Nectriaceae</taxon>
        <taxon>Fusarium</taxon>
        <taxon>Fusarium fujikuroi species complex</taxon>
    </lineage>
</organism>
<protein>
    <recommendedName>
        <fullName evidence="1">protein S-acyltransferase</fullName>
        <ecNumber evidence="1">2.3.1.225</ecNumber>
    </recommendedName>
</protein>
<dbReference type="SMART" id="SM00248">
    <property type="entry name" value="ANK"/>
    <property type="match status" value="6"/>
</dbReference>
<name>A0A8H5K4Z7_9HYPO</name>
<dbReference type="InterPro" id="IPR036770">
    <property type="entry name" value="Ankyrin_rpt-contain_sf"/>
</dbReference>
<accession>A0A8H5K4Z7</accession>
<proteinExistence type="predicted"/>
<keyword evidence="7" id="KW-1185">Reference proteome</keyword>
<feature type="repeat" description="ANK" evidence="5">
    <location>
        <begin position="506"/>
        <end position="538"/>
    </location>
</feature>
<dbReference type="EMBL" id="JAAOAO010000024">
    <property type="protein sequence ID" value="KAF5567432.1"/>
    <property type="molecule type" value="Genomic_DNA"/>
</dbReference>
<dbReference type="SUPFAM" id="SSF51735">
    <property type="entry name" value="NAD(P)-binding Rossmann-fold domains"/>
    <property type="match status" value="1"/>
</dbReference>
<dbReference type="PROSITE" id="PS50088">
    <property type="entry name" value="ANK_REPEAT"/>
    <property type="match status" value="4"/>
</dbReference>
<dbReference type="PRINTS" id="PR01415">
    <property type="entry name" value="ANKYRIN"/>
</dbReference>
<keyword evidence="3" id="KW-0521">NADP</keyword>
<dbReference type="PANTHER" id="PTHR24161">
    <property type="entry name" value="ANK_REP_REGION DOMAIN-CONTAINING PROTEIN-RELATED"/>
    <property type="match status" value="1"/>
</dbReference>
<keyword evidence="4 5" id="KW-0040">ANK repeat</keyword>
<dbReference type="Gene3D" id="3.40.50.720">
    <property type="entry name" value="NAD(P)-binding Rossmann-like Domain"/>
    <property type="match status" value="1"/>
</dbReference>
<evidence type="ECO:0000256" key="1">
    <source>
        <dbReference type="ARBA" id="ARBA00012210"/>
    </source>
</evidence>
<dbReference type="PROSITE" id="PS00061">
    <property type="entry name" value="ADH_SHORT"/>
    <property type="match status" value="1"/>
</dbReference>
<feature type="repeat" description="ANK" evidence="5">
    <location>
        <begin position="405"/>
        <end position="431"/>
    </location>
</feature>
<dbReference type="Proteomes" id="UP000574317">
    <property type="component" value="Unassembled WGS sequence"/>
</dbReference>
<keyword evidence="2" id="KW-0677">Repeat</keyword>
<dbReference type="Pfam" id="PF12796">
    <property type="entry name" value="Ank_2"/>
    <property type="match status" value="3"/>
</dbReference>
<dbReference type="PROSITE" id="PS50297">
    <property type="entry name" value="ANK_REP_REGION"/>
    <property type="match status" value="4"/>
</dbReference>
<evidence type="ECO:0000313" key="7">
    <source>
        <dbReference type="Proteomes" id="UP000574317"/>
    </source>
</evidence>
<dbReference type="PANTHER" id="PTHR24161:SF85">
    <property type="entry name" value="PALMITOYLTRANSFERASE HIP14"/>
    <property type="match status" value="1"/>
</dbReference>
<evidence type="ECO:0000313" key="6">
    <source>
        <dbReference type="EMBL" id="KAF5567432.1"/>
    </source>
</evidence>
<dbReference type="EC" id="2.3.1.225" evidence="1"/>
<reference evidence="6 7" key="1">
    <citation type="submission" date="2020-05" db="EMBL/GenBank/DDBJ databases">
        <title>Identification and distribution of gene clusters putatively required for synthesis of sphingolipid metabolism inhibitors in phylogenetically diverse species of the filamentous fungus Fusarium.</title>
        <authorList>
            <person name="Kim H.-S."/>
            <person name="Busman M."/>
            <person name="Brown D.W."/>
            <person name="Divon H."/>
            <person name="Uhlig S."/>
            <person name="Proctor R.H."/>
        </authorList>
    </citation>
    <scope>NUCLEOTIDE SEQUENCE [LARGE SCALE GENOMIC DNA]</scope>
    <source>
        <strain evidence="6 7">NRRL 25196</strain>
    </source>
</reference>
<dbReference type="PRINTS" id="PR00081">
    <property type="entry name" value="GDHRDH"/>
</dbReference>
<evidence type="ECO:0000256" key="5">
    <source>
        <dbReference type="PROSITE-ProRule" id="PRU00023"/>
    </source>
</evidence>
<dbReference type="InterPro" id="IPR020904">
    <property type="entry name" value="Sc_DH/Rdtase_CS"/>
</dbReference>
<gene>
    <name evidence="6" type="ORF">FNAPI_675</name>
</gene>
<evidence type="ECO:0000256" key="4">
    <source>
        <dbReference type="ARBA" id="ARBA00023043"/>
    </source>
</evidence>
<dbReference type="InterPro" id="IPR036291">
    <property type="entry name" value="NAD(P)-bd_dom_sf"/>
</dbReference>
<dbReference type="SUPFAM" id="SSF48403">
    <property type="entry name" value="Ankyrin repeat"/>
    <property type="match status" value="1"/>
</dbReference>
<evidence type="ECO:0000256" key="3">
    <source>
        <dbReference type="ARBA" id="ARBA00022857"/>
    </source>
</evidence>
<evidence type="ECO:0000256" key="2">
    <source>
        <dbReference type="ARBA" id="ARBA00022737"/>
    </source>
</evidence>
<dbReference type="InterPro" id="IPR002110">
    <property type="entry name" value="Ankyrin_rpt"/>
</dbReference>
<feature type="repeat" description="ANK" evidence="5">
    <location>
        <begin position="326"/>
        <end position="358"/>
    </location>
</feature>
<comment type="caution">
    <text evidence="6">The sequence shown here is derived from an EMBL/GenBank/DDBJ whole genome shotgun (WGS) entry which is preliminary data.</text>
</comment>
<dbReference type="Gene3D" id="1.25.40.20">
    <property type="entry name" value="Ankyrin repeat-containing domain"/>
    <property type="match status" value="2"/>
</dbReference>